<dbReference type="RefSeq" id="WP_185956247.1">
    <property type="nucleotide sequence ID" value="NZ_FXTI01000007.1"/>
</dbReference>
<reference evidence="3 4" key="1">
    <citation type="submission" date="2017-05" db="EMBL/GenBank/DDBJ databases">
        <authorList>
            <person name="Varghese N."/>
            <person name="Submissions S."/>
        </authorList>
    </citation>
    <scope>NUCLEOTIDE SEQUENCE [LARGE SCALE GENOMIC DNA]</scope>
    <source>
        <strain evidence="3 4">DSM 45474</strain>
    </source>
</reference>
<dbReference type="EMBL" id="FXTI01000007">
    <property type="protein sequence ID" value="SMO77720.1"/>
    <property type="molecule type" value="Genomic_DNA"/>
</dbReference>
<dbReference type="PANTHER" id="PTHR43861">
    <property type="entry name" value="TRANS-ACONITATE 2-METHYLTRANSFERASE-RELATED"/>
    <property type="match status" value="1"/>
</dbReference>
<protein>
    <submittedName>
        <fullName evidence="3">Malonyl-CoA O-methyltransferase</fullName>
    </submittedName>
</protein>
<keyword evidence="1 3" id="KW-0808">Transferase</keyword>
<evidence type="ECO:0000313" key="3">
    <source>
        <dbReference type="EMBL" id="SMO77720.1"/>
    </source>
</evidence>
<dbReference type="InterPro" id="IPR029063">
    <property type="entry name" value="SAM-dependent_MTases_sf"/>
</dbReference>
<name>A0A521E3J9_9BACL</name>
<dbReference type="InterPro" id="IPR041698">
    <property type="entry name" value="Methyltransf_25"/>
</dbReference>
<proteinExistence type="predicted"/>
<gene>
    <name evidence="3" type="ORF">SAMN06264849_107118</name>
</gene>
<evidence type="ECO:0000256" key="1">
    <source>
        <dbReference type="ARBA" id="ARBA00022679"/>
    </source>
</evidence>
<feature type="domain" description="Methyltransferase" evidence="2">
    <location>
        <begin position="47"/>
        <end position="138"/>
    </location>
</feature>
<dbReference type="CDD" id="cd02440">
    <property type="entry name" value="AdoMet_MTases"/>
    <property type="match status" value="1"/>
</dbReference>
<dbReference type="GO" id="GO:0008168">
    <property type="term" value="F:methyltransferase activity"/>
    <property type="evidence" value="ECO:0007669"/>
    <property type="project" value="UniProtKB-KW"/>
</dbReference>
<dbReference type="Pfam" id="PF13649">
    <property type="entry name" value="Methyltransf_25"/>
    <property type="match status" value="1"/>
</dbReference>
<keyword evidence="3" id="KW-0489">Methyltransferase</keyword>
<dbReference type="SUPFAM" id="SSF53335">
    <property type="entry name" value="S-adenosyl-L-methionine-dependent methyltransferases"/>
    <property type="match status" value="1"/>
</dbReference>
<evidence type="ECO:0000313" key="4">
    <source>
        <dbReference type="Proteomes" id="UP000315636"/>
    </source>
</evidence>
<keyword evidence="4" id="KW-1185">Reference proteome</keyword>
<organism evidence="3 4">
    <name type="scientific">Melghirimyces algeriensis</name>
    <dbReference type="NCBI Taxonomy" id="910412"/>
    <lineage>
        <taxon>Bacteria</taxon>
        <taxon>Bacillati</taxon>
        <taxon>Bacillota</taxon>
        <taxon>Bacilli</taxon>
        <taxon>Bacillales</taxon>
        <taxon>Thermoactinomycetaceae</taxon>
        <taxon>Melghirimyces</taxon>
    </lineage>
</organism>
<accession>A0A521E3J9</accession>
<dbReference type="Gene3D" id="3.40.50.150">
    <property type="entry name" value="Vaccinia Virus protein VP39"/>
    <property type="match status" value="1"/>
</dbReference>
<evidence type="ECO:0000259" key="2">
    <source>
        <dbReference type="Pfam" id="PF13649"/>
    </source>
</evidence>
<dbReference type="AlphaFoldDB" id="A0A521E3J9"/>
<dbReference type="GO" id="GO:0032259">
    <property type="term" value="P:methylation"/>
    <property type="evidence" value="ECO:0007669"/>
    <property type="project" value="UniProtKB-KW"/>
</dbReference>
<sequence length="278" mass="32044">MKPEKNRIASQFSRYAQEYDGHAVVQKRMAHRIIETLDEHGVEAKEILEVGCGTGYLTQLLVERFPHACVTAIDFAKGMIKLAQGRVDSHVRFQMEDIEIHSVDWERYDLIAGNAVIHWFHHAESTLRQLVNGLKPGGFMVCSAFGPDTLKELDWVYQHITQAVGIAHGQKVKTLRTMEEWEKIYRNVGICNLASLQCWHRIGYSCVRELLDSIRAMGVVAIRGDDQPISLFQSSHIMEEIIHRYKRAFRNVDGGVYATYQLIQLYGWKRDERLFLLK</sequence>
<dbReference type="Proteomes" id="UP000315636">
    <property type="component" value="Unassembled WGS sequence"/>
</dbReference>